<accession>A0ABW2FS88</accession>
<protein>
    <recommendedName>
        <fullName evidence="3">ATP/GTP-binding protein</fullName>
    </recommendedName>
</protein>
<proteinExistence type="predicted"/>
<keyword evidence="2" id="KW-1185">Reference proteome</keyword>
<evidence type="ECO:0000313" key="2">
    <source>
        <dbReference type="Proteomes" id="UP001596435"/>
    </source>
</evidence>
<reference evidence="2" key="1">
    <citation type="journal article" date="2019" name="Int. J. Syst. Evol. Microbiol.">
        <title>The Global Catalogue of Microorganisms (GCM) 10K type strain sequencing project: providing services to taxonomists for standard genome sequencing and annotation.</title>
        <authorList>
            <consortium name="The Broad Institute Genomics Platform"/>
            <consortium name="The Broad Institute Genome Sequencing Center for Infectious Disease"/>
            <person name="Wu L."/>
            <person name="Ma J."/>
        </authorList>
    </citation>
    <scope>NUCLEOTIDE SEQUENCE [LARGE SCALE GENOMIC DNA]</scope>
    <source>
        <strain evidence="2">CGMCC 1.12859</strain>
    </source>
</reference>
<dbReference type="EMBL" id="JBHTAJ010000009">
    <property type="protein sequence ID" value="MFC7179173.1"/>
    <property type="molecule type" value="Genomic_DNA"/>
</dbReference>
<organism evidence="1 2">
    <name type="scientific">Kitasatospora paranensis</name>
    <dbReference type="NCBI Taxonomy" id="258053"/>
    <lineage>
        <taxon>Bacteria</taxon>
        <taxon>Bacillati</taxon>
        <taxon>Actinomycetota</taxon>
        <taxon>Actinomycetes</taxon>
        <taxon>Kitasatosporales</taxon>
        <taxon>Streptomycetaceae</taxon>
        <taxon>Kitasatospora</taxon>
    </lineage>
</organism>
<evidence type="ECO:0000313" key="1">
    <source>
        <dbReference type="EMBL" id="MFC7179173.1"/>
    </source>
</evidence>
<evidence type="ECO:0008006" key="3">
    <source>
        <dbReference type="Google" id="ProtNLM"/>
    </source>
</evidence>
<name>A0ABW2FS88_9ACTN</name>
<comment type="caution">
    <text evidence="1">The sequence shown here is derived from an EMBL/GenBank/DDBJ whole genome shotgun (WGS) entry which is preliminary data.</text>
</comment>
<sequence length="242" mass="25765">MCSWNGQQWPCWDDDLGWFSTADGCYYRASDPQPPVGDPSWDGHDPSQGAVYEVNCRGAGGELTPKPPMFFAQPPGGPPPPDRPYDLGMKALGRIHFDAPELHAAPATTAVVGAPVWLWYAATPTTSGTQRATAQGRTLSVTATATLTSVHWDTGDGSGGADCTGPGSAYRKGDPADRPPCGHTYRAASAGQKDQAFYLTATLTWHVEAVRSDTGKRVFTLDFPVSSDQPMPLKVAEVQALN</sequence>
<dbReference type="RefSeq" id="WP_345708201.1">
    <property type="nucleotide sequence ID" value="NZ_BAABKV010000001.1"/>
</dbReference>
<gene>
    <name evidence="1" type="ORF">ACFQMG_06305</name>
</gene>
<dbReference type="Proteomes" id="UP001596435">
    <property type="component" value="Unassembled WGS sequence"/>
</dbReference>